<evidence type="ECO:0000313" key="2">
    <source>
        <dbReference type="EMBL" id="KAF2822070.1"/>
    </source>
</evidence>
<accession>A0A6A6ZLX9</accession>
<evidence type="ECO:0008006" key="4">
    <source>
        <dbReference type="Google" id="ProtNLM"/>
    </source>
</evidence>
<dbReference type="PANTHER" id="PTHR38886">
    <property type="entry name" value="SESA DOMAIN-CONTAINING PROTEIN"/>
    <property type="match status" value="1"/>
</dbReference>
<name>A0A6A6ZLX9_9PLEO</name>
<organism evidence="2 3">
    <name type="scientific">Ophiobolus disseminans</name>
    <dbReference type="NCBI Taxonomy" id="1469910"/>
    <lineage>
        <taxon>Eukaryota</taxon>
        <taxon>Fungi</taxon>
        <taxon>Dikarya</taxon>
        <taxon>Ascomycota</taxon>
        <taxon>Pezizomycotina</taxon>
        <taxon>Dothideomycetes</taxon>
        <taxon>Pleosporomycetidae</taxon>
        <taxon>Pleosporales</taxon>
        <taxon>Pleosporineae</taxon>
        <taxon>Phaeosphaeriaceae</taxon>
        <taxon>Ophiobolus</taxon>
    </lineage>
</organism>
<protein>
    <recommendedName>
        <fullName evidence="4">Fungal N-terminal domain-containing protein</fullName>
    </recommendedName>
</protein>
<sequence>MHLNSNVNDMALPVSIGDVILLSKIAYRLGHTLTAGRKQAPAKIQEVQQQLCSLGGALDSVARSTNSAGVGENDQTHALIGVIDNCRRTLDEITTFTSKFDTNTPPTSPSNTADDTASIKWRESLRANWKKIKWTLEGEKLEDLRKDLYAHIAALSLFMNGETSSRAVSIQNSVFEVHTMMTDVHRWFDDNLKGRNATFDTTNATTQGSGAVSREEPHRLLFELWAYLSSFRDPVLLCPQARFRDGWTDAFTGTPLGREGIFRCCCSRSSLGQDHASRDEEMRCSLLDSSLLVQIAGSKRTWQMFGYAKEVTSFMIAGVVPQDLGLFQDEVDLLAKVQVRRSLKKSLSTSLVCHEVSDKGAATSVLDLKSHMLEVDATSFSATLQANGNHFIQRSIEAVQILHYRTENPPERGTDPDLLHQRHCELVMHVQPTATGITRLIVQLDRKTRCTSEDGSKIVEIFDVECWSENMAGSKESMACDLIEIVGEPCTVAKNLLTMLKSATSELQVHYLQHARLGEDIVAERVCPDILLDDVYLNNPLALVVLDPETRLHRMILRSVSLDSVVTYELPDSAIKSLSEGSTGEEPTTLMKANFVKHHKEGTTVETRLTSFPRSILDAPSEQLGRMGSGGGEGEDAFAEPQHLQMIDLSAQ</sequence>
<proteinExistence type="predicted"/>
<dbReference type="OrthoDB" id="5404564at2759"/>
<dbReference type="EMBL" id="MU006235">
    <property type="protein sequence ID" value="KAF2822070.1"/>
    <property type="molecule type" value="Genomic_DNA"/>
</dbReference>
<reference evidence="2" key="1">
    <citation type="journal article" date="2020" name="Stud. Mycol.">
        <title>101 Dothideomycetes genomes: a test case for predicting lifestyles and emergence of pathogens.</title>
        <authorList>
            <person name="Haridas S."/>
            <person name="Albert R."/>
            <person name="Binder M."/>
            <person name="Bloem J."/>
            <person name="Labutti K."/>
            <person name="Salamov A."/>
            <person name="Andreopoulos B."/>
            <person name="Baker S."/>
            <person name="Barry K."/>
            <person name="Bills G."/>
            <person name="Bluhm B."/>
            <person name="Cannon C."/>
            <person name="Castanera R."/>
            <person name="Culley D."/>
            <person name="Daum C."/>
            <person name="Ezra D."/>
            <person name="Gonzalez J."/>
            <person name="Henrissat B."/>
            <person name="Kuo A."/>
            <person name="Liang C."/>
            <person name="Lipzen A."/>
            <person name="Lutzoni F."/>
            <person name="Magnuson J."/>
            <person name="Mondo S."/>
            <person name="Nolan M."/>
            <person name="Ohm R."/>
            <person name="Pangilinan J."/>
            <person name="Park H.-J."/>
            <person name="Ramirez L."/>
            <person name="Alfaro M."/>
            <person name="Sun H."/>
            <person name="Tritt A."/>
            <person name="Yoshinaga Y."/>
            <person name="Zwiers L.-H."/>
            <person name="Turgeon B."/>
            <person name="Goodwin S."/>
            <person name="Spatafora J."/>
            <person name="Crous P."/>
            <person name="Grigoriev I."/>
        </authorList>
    </citation>
    <scope>NUCLEOTIDE SEQUENCE</scope>
    <source>
        <strain evidence="2">CBS 113818</strain>
    </source>
</reference>
<gene>
    <name evidence="2" type="ORF">CC86DRAFT_470129</name>
</gene>
<dbReference type="AlphaFoldDB" id="A0A6A6ZLX9"/>
<keyword evidence="3" id="KW-1185">Reference proteome</keyword>
<feature type="region of interest" description="Disordered" evidence="1">
    <location>
        <begin position="620"/>
        <end position="652"/>
    </location>
</feature>
<dbReference type="Proteomes" id="UP000799424">
    <property type="component" value="Unassembled WGS sequence"/>
</dbReference>
<evidence type="ECO:0000313" key="3">
    <source>
        <dbReference type="Proteomes" id="UP000799424"/>
    </source>
</evidence>
<evidence type="ECO:0000256" key="1">
    <source>
        <dbReference type="SAM" id="MobiDB-lite"/>
    </source>
</evidence>
<dbReference type="PANTHER" id="PTHR38886:SF1">
    <property type="entry name" value="NACHT-NTPASE AND P-LOOP NTPASES N-TERMINAL DOMAIN-CONTAINING PROTEIN"/>
    <property type="match status" value="1"/>
</dbReference>